<dbReference type="AlphaFoldDB" id="A0A5A7QMC3"/>
<protein>
    <submittedName>
        <fullName evidence="2">Uncharacterized protein</fullName>
    </submittedName>
</protein>
<dbReference type="EMBL" id="BKCP01007515">
    <property type="protein sequence ID" value="GER46270.1"/>
    <property type="molecule type" value="Genomic_DNA"/>
</dbReference>
<name>A0A5A7QMC3_STRAF</name>
<comment type="caution">
    <text evidence="2">The sequence shown here is derived from an EMBL/GenBank/DDBJ whole genome shotgun (WGS) entry which is preliminary data.</text>
</comment>
<evidence type="ECO:0000313" key="3">
    <source>
        <dbReference type="Proteomes" id="UP000325081"/>
    </source>
</evidence>
<gene>
    <name evidence="2" type="ORF">STAS_23295</name>
</gene>
<dbReference type="Proteomes" id="UP000325081">
    <property type="component" value="Unassembled WGS sequence"/>
</dbReference>
<reference evidence="3" key="1">
    <citation type="journal article" date="2019" name="Curr. Biol.">
        <title>Genome Sequence of Striga asiatica Provides Insight into the Evolution of Plant Parasitism.</title>
        <authorList>
            <person name="Yoshida S."/>
            <person name="Kim S."/>
            <person name="Wafula E.K."/>
            <person name="Tanskanen J."/>
            <person name="Kim Y.M."/>
            <person name="Honaas L."/>
            <person name="Yang Z."/>
            <person name="Spallek T."/>
            <person name="Conn C.E."/>
            <person name="Ichihashi Y."/>
            <person name="Cheong K."/>
            <person name="Cui S."/>
            <person name="Der J.P."/>
            <person name="Gundlach H."/>
            <person name="Jiao Y."/>
            <person name="Hori C."/>
            <person name="Ishida J.K."/>
            <person name="Kasahara H."/>
            <person name="Kiba T."/>
            <person name="Kim M.S."/>
            <person name="Koo N."/>
            <person name="Laohavisit A."/>
            <person name="Lee Y.H."/>
            <person name="Lumba S."/>
            <person name="McCourt P."/>
            <person name="Mortimer J.C."/>
            <person name="Mutuku J.M."/>
            <person name="Nomura T."/>
            <person name="Sasaki-Sekimoto Y."/>
            <person name="Seto Y."/>
            <person name="Wang Y."/>
            <person name="Wakatake T."/>
            <person name="Sakakibara H."/>
            <person name="Demura T."/>
            <person name="Yamaguchi S."/>
            <person name="Yoneyama K."/>
            <person name="Manabe R.I."/>
            <person name="Nelson D.C."/>
            <person name="Schulman A.H."/>
            <person name="Timko M.P."/>
            <person name="dePamphilis C.W."/>
            <person name="Choi D."/>
            <person name="Shirasu K."/>
        </authorList>
    </citation>
    <scope>NUCLEOTIDE SEQUENCE [LARGE SCALE GENOMIC DNA]</scope>
    <source>
        <strain evidence="3">cv. UVA1</strain>
    </source>
</reference>
<proteinExistence type="predicted"/>
<sequence length="291" mass="30906">MPVHHIAAAFRQQPSSRDSLPAIGVSLAQPPSAFTCITVVAVSHLAVALSLHGVAILSPPLTSSHSRHTNQPDMPRVSVTTTTPATSRVSAATATIGASSWRRRTATGRSSFASGCTAVSGGDAAVDSAIARRLRAQLSISHQLVTIVVRRLLQPKMQLPASLHVSRILSPAVVSHIIKPVCHVSVLTNPLQHPIHPLPTTMLGITSVLNLARAGHRRVEYSQDRVNDGKTNILTLPDLLKSVHHFYRRTTNHLTRTFRLSATPTISVGGGGGTHRRDSEDEGVGGLIFGG</sequence>
<evidence type="ECO:0000313" key="2">
    <source>
        <dbReference type="EMBL" id="GER46270.1"/>
    </source>
</evidence>
<keyword evidence="3" id="KW-1185">Reference proteome</keyword>
<evidence type="ECO:0000256" key="1">
    <source>
        <dbReference type="SAM" id="MobiDB-lite"/>
    </source>
</evidence>
<organism evidence="2 3">
    <name type="scientific">Striga asiatica</name>
    <name type="common">Asiatic witchweed</name>
    <name type="synonym">Buchnera asiatica</name>
    <dbReference type="NCBI Taxonomy" id="4170"/>
    <lineage>
        <taxon>Eukaryota</taxon>
        <taxon>Viridiplantae</taxon>
        <taxon>Streptophyta</taxon>
        <taxon>Embryophyta</taxon>
        <taxon>Tracheophyta</taxon>
        <taxon>Spermatophyta</taxon>
        <taxon>Magnoliopsida</taxon>
        <taxon>eudicotyledons</taxon>
        <taxon>Gunneridae</taxon>
        <taxon>Pentapetalae</taxon>
        <taxon>asterids</taxon>
        <taxon>lamiids</taxon>
        <taxon>Lamiales</taxon>
        <taxon>Orobanchaceae</taxon>
        <taxon>Buchnereae</taxon>
        <taxon>Striga</taxon>
    </lineage>
</organism>
<feature type="region of interest" description="Disordered" evidence="1">
    <location>
        <begin position="265"/>
        <end position="291"/>
    </location>
</feature>
<accession>A0A5A7QMC3</accession>
<feature type="region of interest" description="Disordered" evidence="1">
    <location>
        <begin position="62"/>
        <end position="82"/>
    </location>
</feature>